<feature type="domain" description="DUF7580" evidence="1">
    <location>
        <begin position="523"/>
        <end position="692"/>
    </location>
</feature>
<keyword evidence="3" id="KW-1185">Reference proteome</keyword>
<protein>
    <recommendedName>
        <fullName evidence="1">DUF7580 domain-containing protein</fullName>
    </recommendedName>
</protein>
<dbReference type="Gene3D" id="1.10.510.10">
    <property type="entry name" value="Transferase(Phosphotransferase) domain 1"/>
    <property type="match status" value="1"/>
</dbReference>
<dbReference type="Pfam" id="PF24476">
    <property type="entry name" value="DUF7580"/>
    <property type="match status" value="1"/>
</dbReference>
<dbReference type="Gene3D" id="3.40.50.1460">
    <property type="match status" value="1"/>
</dbReference>
<organism evidence="2 3">
    <name type="scientific">Diaporthe australafricana</name>
    <dbReference type="NCBI Taxonomy" id="127596"/>
    <lineage>
        <taxon>Eukaryota</taxon>
        <taxon>Fungi</taxon>
        <taxon>Dikarya</taxon>
        <taxon>Ascomycota</taxon>
        <taxon>Pezizomycotina</taxon>
        <taxon>Sordariomycetes</taxon>
        <taxon>Sordariomycetidae</taxon>
        <taxon>Diaporthales</taxon>
        <taxon>Diaporthaceae</taxon>
        <taxon>Diaporthe</taxon>
    </lineage>
</organism>
<reference evidence="2 3" key="1">
    <citation type="journal article" date="2024" name="IMA Fungus">
        <title>IMA Genome - F19 : A genome assembly and annotation guide to empower mycologists, including annotated draft genome sequences of Ceratocystis pirilliformis, Diaporthe australafricana, Fusarium ophioides, Paecilomyces lecythidis, and Sporothrix stenoceras.</title>
        <authorList>
            <person name="Aylward J."/>
            <person name="Wilson A.M."/>
            <person name="Visagie C.M."/>
            <person name="Spraker J."/>
            <person name="Barnes I."/>
            <person name="Buitendag C."/>
            <person name="Ceriani C."/>
            <person name="Del Mar Angel L."/>
            <person name="du Plessis D."/>
            <person name="Fuchs T."/>
            <person name="Gasser K."/>
            <person name="Kramer D."/>
            <person name="Li W."/>
            <person name="Munsamy K."/>
            <person name="Piso A."/>
            <person name="Price J.L."/>
            <person name="Sonnekus B."/>
            <person name="Thomas C."/>
            <person name="van der Nest A."/>
            <person name="van Dijk A."/>
            <person name="van Heerden A."/>
            <person name="van Vuuren N."/>
            <person name="Yilmaz N."/>
            <person name="Duong T.A."/>
            <person name="van der Merwe N.A."/>
            <person name="Wingfield M.J."/>
            <person name="Wingfield B.D."/>
        </authorList>
    </citation>
    <scope>NUCLEOTIDE SEQUENCE [LARGE SCALE GENOMIC DNA]</scope>
    <source>
        <strain evidence="2 3">CMW 18300</strain>
    </source>
</reference>
<dbReference type="SUPFAM" id="SSF56112">
    <property type="entry name" value="Protein kinase-like (PK-like)"/>
    <property type="match status" value="1"/>
</dbReference>
<accession>A0ABR3XHI7</accession>
<dbReference type="PANTHER" id="PTHR37542:SF3">
    <property type="entry name" value="PRION-INHIBITION AND PROPAGATION HELO DOMAIN-CONTAINING PROTEIN"/>
    <property type="match status" value="1"/>
</dbReference>
<evidence type="ECO:0000259" key="1">
    <source>
        <dbReference type="Pfam" id="PF24476"/>
    </source>
</evidence>
<evidence type="ECO:0000313" key="3">
    <source>
        <dbReference type="Proteomes" id="UP001583177"/>
    </source>
</evidence>
<dbReference type="InterPro" id="IPR056002">
    <property type="entry name" value="DUF7580"/>
</dbReference>
<proteinExistence type="predicted"/>
<comment type="caution">
    <text evidence="2">The sequence shown here is derived from an EMBL/GenBank/DDBJ whole genome shotgun (WGS) entry which is preliminary data.</text>
</comment>
<dbReference type="EMBL" id="JAWRVE010000020">
    <property type="protein sequence ID" value="KAL1875182.1"/>
    <property type="molecule type" value="Genomic_DNA"/>
</dbReference>
<sequence>MMRETATQHELEPSPAEELNMRFASSINKRDCRKVEALMLYWEDGDDDFEKEARSVQQVWEDVFHFPVTHYPIPSNNSYFALLATLSNLLSSLGDGPSLLIIHYGGHGDADDDKASGQECRSVWAAQPDGGPTLEWYMIQEIIAKSGSDILLLLDCCYAAQAARGRDSRNGRLEVLAAASMGTKTLMAGNRSFTNVVLKEIRKSLTRDGFVRIKDLHASLCHRQHNLFATPVHISIKSSSHSLELWPTEIKPSEDSAIESTYSSIPMLVQLREHLSSEALVQVSEWLGSGIPHVVSGLLVLEKTEHIQHAVQDVAKGHKRFVKDIETSSKGEIMEAWTTVVALVSTYAKMDSGSGAVSEAGKPEQVIRFLRDLYEKNDLVMDALERGILTCPNLDDSDIMKDAADDDVLKGIGMDQQLNLRRLITSSDYRAIESEQCQIWNDSALSTIQEIKEYGTYVDPRDQPALESRVKLLATLLAAQKADEFRSLRCLRWTHQVIANTYTLDFTIPAQYEGCQYMTLDAIVRQSKRQARPTLNERIRMSCLLAKALQKWHVVGWVHQSISSHNVLFFLNKDTRQVDFSHPFLHGFEFARPDSDPSIGRAGDDLEFNIYRHPDRQGSVRKGHLKKHDIYSLGVVLLEIGLWQRSIDLIDPKPSPTPQSIRVKLQRHCSERLSHFSGTAFKAAVDACLSLSVVEDCDDEIGSRLATSFKHNVIDELEKGVKAF</sequence>
<dbReference type="Proteomes" id="UP001583177">
    <property type="component" value="Unassembled WGS sequence"/>
</dbReference>
<dbReference type="PANTHER" id="PTHR37542">
    <property type="entry name" value="HELO DOMAIN-CONTAINING PROTEIN-RELATED"/>
    <property type="match status" value="1"/>
</dbReference>
<dbReference type="InterPro" id="IPR011009">
    <property type="entry name" value="Kinase-like_dom_sf"/>
</dbReference>
<evidence type="ECO:0000313" key="2">
    <source>
        <dbReference type="EMBL" id="KAL1875182.1"/>
    </source>
</evidence>
<name>A0ABR3XHI7_9PEZI</name>
<gene>
    <name evidence="2" type="ORF">Daus18300_003250</name>
</gene>